<comment type="caution">
    <text evidence="2">The sequence shown here is derived from an EMBL/GenBank/DDBJ whole genome shotgun (WGS) entry which is preliminary data.</text>
</comment>
<dbReference type="OrthoDB" id="9800872at2"/>
<protein>
    <recommendedName>
        <fullName evidence="1">Rhodanese domain-containing protein</fullName>
    </recommendedName>
</protein>
<dbReference type="EMBL" id="QJTJ01000018">
    <property type="protein sequence ID" value="PYF05257.1"/>
    <property type="molecule type" value="Genomic_DNA"/>
</dbReference>
<sequence>MKSGEKVNIIDIREANDVASGKIWGAKHIPLGDMFSDIHSAHVECVAELVLEETEA</sequence>
<dbReference type="Gene3D" id="3.40.250.10">
    <property type="entry name" value="Rhodanese-like domain"/>
    <property type="match status" value="1"/>
</dbReference>
<evidence type="ECO:0000313" key="3">
    <source>
        <dbReference type="Proteomes" id="UP000247416"/>
    </source>
</evidence>
<organism evidence="2 3">
    <name type="scientific">Ureibacillus chungkukjangi</name>
    <dbReference type="NCBI Taxonomy" id="1202712"/>
    <lineage>
        <taxon>Bacteria</taxon>
        <taxon>Bacillati</taxon>
        <taxon>Bacillota</taxon>
        <taxon>Bacilli</taxon>
        <taxon>Bacillales</taxon>
        <taxon>Caryophanaceae</taxon>
        <taxon>Ureibacillus</taxon>
    </lineage>
</organism>
<dbReference type="InterPro" id="IPR036873">
    <property type="entry name" value="Rhodanese-like_dom_sf"/>
</dbReference>
<feature type="domain" description="Rhodanese" evidence="1">
    <location>
        <begin position="3"/>
        <end position="37"/>
    </location>
</feature>
<evidence type="ECO:0000259" key="1">
    <source>
        <dbReference type="PROSITE" id="PS50206"/>
    </source>
</evidence>
<dbReference type="RefSeq" id="WP_146223219.1">
    <property type="nucleotide sequence ID" value="NZ_CP085009.1"/>
</dbReference>
<name>A0A318TN00_9BACL</name>
<reference evidence="2 3" key="1">
    <citation type="submission" date="2018-06" db="EMBL/GenBank/DDBJ databases">
        <title>Genomic Encyclopedia of Archaeal and Bacterial Type Strains, Phase II (KMG-II): from individual species to whole genera.</title>
        <authorList>
            <person name="Goeker M."/>
        </authorList>
    </citation>
    <scope>NUCLEOTIDE SEQUENCE [LARGE SCALE GENOMIC DNA]</scope>
    <source>
        <strain evidence="2 3">KACC 16626</strain>
    </source>
</reference>
<dbReference type="AlphaFoldDB" id="A0A318TN00"/>
<dbReference type="PROSITE" id="PS50206">
    <property type="entry name" value="RHODANESE_3"/>
    <property type="match status" value="1"/>
</dbReference>
<dbReference type="CDD" id="cd00158">
    <property type="entry name" value="RHOD"/>
    <property type="match status" value="1"/>
</dbReference>
<keyword evidence="3" id="KW-1185">Reference proteome</keyword>
<evidence type="ECO:0000313" key="2">
    <source>
        <dbReference type="EMBL" id="PYF05257.1"/>
    </source>
</evidence>
<dbReference type="Proteomes" id="UP000247416">
    <property type="component" value="Unassembled WGS sequence"/>
</dbReference>
<gene>
    <name evidence="2" type="ORF">BJ095_11875</name>
</gene>
<dbReference type="InterPro" id="IPR001763">
    <property type="entry name" value="Rhodanese-like_dom"/>
</dbReference>
<dbReference type="SUPFAM" id="SSF52821">
    <property type="entry name" value="Rhodanese/Cell cycle control phosphatase"/>
    <property type="match status" value="1"/>
</dbReference>
<proteinExistence type="predicted"/>
<accession>A0A318TN00</accession>